<gene>
    <name evidence="1" type="ORF">ACHHYP_15101</name>
</gene>
<dbReference type="Proteomes" id="UP000243579">
    <property type="component" value="Unassembled WGS sequence"/>
</dbReference>
<evidence type="ECO:0000313" key="1">
    <source>
        <dbReference type="EMBL" id="OQR83101.1"/>
    </source>
</evidence>
<name>A0A1V9YBK7_ACHHY</name>
<dbReference type="OrthoDB" id="78579at2759"/>
<accession>A0A1V9YBK7</accession>
<organism evidence="1 2">
    <name type="scientific">Achlya hypogyna</name>
    <name type="common">Oomycete</name>
    <name type="synonym">Protoachlya hypogyna</name>
    <dbReference type="NCBI Taxonomy" id="1202772"/>
    <lineage>
        <taxon>Eukaryota</taxon>
        <taxon>Sar</taxon>
        <taxon>Stramenopiles</taxon>
        <taxon>Oomycota</taxon>
        <taxon>Saprolegniomycetes</taxon>
        <taxon>Saprolegniales</taxon>
        <taxon>Achlyaceae</taxon>
        <taxon>Achlya</taxon>
    </lineage>
</organism>
<dbReference type="AlphaFoldDB" id="A0A1V9YBK7"/>
<proteinExistence type="predicted"/>
<feature type="non-terminal residue" evidence="1">
    <location>
        <position position="123"/>
    </location>
</feature>
<protein>
    <submittedName>
        <fullName evidence="1">Uncharacterized protein</fullName>
    </submittedName>
</protein>
<dbReference type="EMBL" id="JNBR01002330">
    <property type="protein sequence ID" value="OQR83101.1"/>
    <property type="molecule type" value="Genomic_DNA"/>
</dbReference>
<reference evidence="1 2" key="1">
    <citation type="journal article" date="2014" name="Genome Biol. Evol.">
        <title>The secreted proteins of Achlya hypogyna and Thraustotheca clavata identify the ancestral oomycete secretome and reveal gene acquisitions by horizontal gene transfer.</title>
        <authorList>
            <person name="Misner I."/>
            <person name="Blouin N."/>
            <person name="Leonard G."/>
            <person name="Richards T.A."/>
            <person name="Lane C.E."/>
        </authorList>
    </citation>
    <scope>NUCLEOTIDE SEQUENCE [LARGE SCALE GENOMIC DNA]</scope>
    <source>
        <strain evidence="1 2">ATCC 48635</strain>
    </source>
</reference>
<evidence type="ECO:0000313" key="2">
    <source>
        <dbReference type="Proteomes" id="UP000243579"/>
    </source>
</evidence>
<comment type="caution">
    <text evidence="1">The sequence shown here is derived from an EMBL/GenBank/DDBJ whole genome shotgun (WGS) entry which is preliminary data.</text>
</comment>
<keyword evidence="2" id="KW-1185">Reference proteome</keyword>
<dbReference type="STRING" id="1202772.A0A1V9YBK7"/>
<sequence>MPTPAPRRPPTPVTNTNEWFFTLSSGKKNVQCRAMATGMPFKRQPIPQEVHVTQVPKLSAFKTFMHLDNKLECPHWIYEMIPFTSADAVAYEDYKTYLLRGRELPVAGMALDIKGYKIIILPP</sequence>